<evidence type="ECO:0000256" key="1">
    <source>
        <dbReference type="SAM" id="SignalP"/>
    </source>
</evidence>
<dbReference type="EMBL" id="ML122260">
    <property type="protein sequence ID" value="RPD62054.1"/>
    <property type="molecule type" value="Genomic_DNA"/>
</dbReference>
<organism evidence="2 3">
    <name type="scientific">Lentinus tigrinus ALCF2SS1-6</name>
    <dbReference type="NCBI Taxonomy" id="1328759"/>
    <lineage>
        <taxon>Eukaryota</taxon>
        <taxon>Fungi</taxon>
        <taxon>Dikarya</taxon>
        <taxon>Basidiomycota</taxon>
        <taxon>Agaricomycotina</taxon>
        <taxon>Agaricomycetes</taxon>
        <taxon>Polyporales</taxon>
        <taxon>Polyporaceae</taxon>
        <taxon>Lentinus</taxon>
    </lineage>
</organism>
<accession>A0A5C2SFS5</accession>
<dbReference type="OrthoDB" id="2757266at2759"/>
<dbReference type="AlphaFoldDB" id="A0A5C2SFS5"/>
<sequence>MSLLLAVLWNGVVRFSIAMAQSTDAKCQEAFTWMTNTIGQDACLVAAYLFYACNGISEETIPAFDTTFNMYDPLTQQEDLECGCNTVVYSILMACQLCQANITYNVLAWTEYAQNCVNKTILSYPRPVPSGTAIPAWAYQNVTKSNRFNGSEALDVSQQGKVCCSARRGPTDI</sequence>
<proteinExistence type="predicted"/>
<evidence type="ECO:0000313" key="2">
    <source>
        <dbReference type="EMBL" id="RPD62054.1"/>
    </source>
</evidence>
<feature type="chain" id="PRO_5023023476" evidence="1">
    <location>
        <begin position="21"/>
        <end position="173"/>
    </location>
</feature>
<dbReference type="STRING" id="1328759.A0A5C2SFS5"/>
<keyword evidence="1" id="KW-0732">Signal</keyword>
<name>A0A5C2SFS5_9APHY</name>
<evidence type="ECO:0000313" key="3">
    <source>
        <dbReference type="Proteomes" id="UP000313359"/>
    </source>
</evidence>
<feature type="signal peptide" evidence="1">
    <location>
        <begin position="1"/>
        <end position="20"/>
    </location>
</feature>
<reference evidence="2" key="1">
    <citation type="journal article" date="2018" name="Genome Biol. Evol.">
        <title>Genomics and development of Lentinus tigrinus, a white-rot wood-decaying mushroom with dimorphic fruiting bodies.</title>
        <authorList>
            <person name="Wu B."/>
            <person name="Xu Z."/>
            <person name="Knudson A."/>
            <person name="Carlson A."/>
            <person name="Chen N."/>
            <person name="Kovaka S."/>
            <person name="LaButti K."/>
            <person name="Lipzen A."/>
            <person name="Pennachio C."/>
            <person name="Riley R."/>
            <person name="Schakwitz W."/>
            <person name="Umezawa K."/>
            <person name="Ohm R.A."/>
            <person name="Grigoriev I.V."/>
            <person name="Nagy L.G."/>
            <person name="Gibbons J."/>
            <person name="Hibbett D."/>
        </authorList>
    </citation>
    <scope>NUCLEOTIDE SEQUENCE [LARGE SCALE GENOMIC DNA]</scope>
    <source>
        <strain evidence="2">ALCF2SS1-6</strain>
    </source>
</reference>
<gene>
    <name evidence="2" type="ORF">L227DRAFT_48266</name>
</gene>
<keyword evidence="3" id="KW-1185">Reference proteome</keyword>
<dbReference type="Proteomes" id="UP000313359">
    <property type="component" value="Unassembled WGS sequence"/>
</dbReference>
<protein>
    <submittedName>
        <fullName evidence="2">Uncharacterized protein</fullName>
    </submittedName>
</protein>